<dbReference type="RefSeq" id="WP_166163733.1">
    <property type="nucleotide sequence ID" value="NZ_CP049740.1"/>
</dbReference>
<dbReference type="InterPro" id="IPR046556">
    <property type="entry name" value="DUF6710"/>
</dbReference>
<dbReference type="Proteomes" id="UP000501451">
    <property type="component" value="Chromosome"/>
</dbReference>
<evidence type="ECO:0000313" key="1">
    <source>
        <dbReference type="EMBL" id="QII82915.1"/>
    </source>
</evidence>
<dbReference type="EMBL" id="CP049740">
    <property type="protein sequence ID" value="QII82915.1"/>
    <property type="molecule type" value="Genomic_DNA"/>
</dbReference>
<accession>A0A6G7KCC5</accession>
<dbReference type="AlphaFoldDB" id="A0A6G7KCC5"/>
<proteinExistence type="predicted"/>
<keyword evidence="2" id="KW-1185">Reference proteome</keyword>
<gene>
    <name evidence="1" type="ORF">G7057_10975</name>
</gene>
<evidence type="ECO:0000313" key="2">
    <source>
        <dbReference type="Proteomes" id="UP000501451"/>
    </source>
</evidence>
<dbReference type="Pfam" id="PF20457">
    <property type="entry name" value="DUF6710"/>
    <property type="match status" value="1"/>
</dbReference>
<organism evidence="1 2">
    <name type="scientific">Jeotgalibaca arthritidis</name>
    <dbReference type="NCBI Taxonomy" id="1868794"/>
    <lineage>
        <taxon>Bacteria</taxon>
        <taxon>Bacillati</taxon>
        <taxon>Bacillota</taxon>
        <taxon>Bacilli</taxon>
        <taxon>Lactobacillales</taxon>
        <taxon>Carnobacteriaceae</taxon>
        <taxon>Jeotgalibaca</taxon>
    </lineage>
</organism>
<dbReference type="KEGG" id="jar:G7057_10975"/>
<name>A0A6G7KCC5_9LACT</name>
<sequence length="233" mass="27529">MFLKKLLTKQHKQKEIVQPPIEYKNAMAYIERILNEKMKDEDKIVILDFVSEMVKKDLQSNVITTIFYSEDHFKKNLTFLLPPLYFDENNVEHYFLSEDASNYSKNIDLSTDCVLVMPWNKDRLPKNILNIFKNGFIHHPSNHMAYYYTELDICYVYNGTHSITSGIGYKNGLITAEVIQMNRIFEHIRTDGLHWYSTHNNIQLGEVYDFRVAIIYEIAKIKYNLLKQLICSP</sequence>
<reference evidence="1 2" key="1">
    <citation type="journal article" date="2017" name="Int. J. Syst. Evol. Microbiol.">
        <title>Jeotgalibaca porci sp. nov. and Jeotgalibaca arthritidis sp. nov., isolated from pigs, and emended description of the genus Jeotgalibaca.</title>
        <authorList>
            <person name="Zamora L."/>
            <person name="Perez-Sancho M."/>
            <person name="Dominguez L."/>
            <person name="Fernandez-Garayzabal J.F."/>
            <person name="Vela A.I."/>
        </authorList>
    </citation>
    <scope>NUCLEOTIDE SEQUENCE [LARGE SCALE GENOMIC DNA]</scope>
    <source>
        <strain evidence="1 2">CECT 9157</strain>
    </source>
</reference>
<protein>
    <submittedName>
        <fullName evidence="1">Uncharacterized protein</fullName>
    </submittedName>
</protein>